<feature type="signal peptide" evidence="1">
    <location>
        <begin position="1"/>
        <end position="26"/>
    </location>
</feature>
<organism evidence="2 3">
    <name type="scientific">Edaphobacter aggregans</name>
    <dbReference type="NCBI Taxonomy" id="570835"/>
    <lineage>
        <taxon>Bacteria</taxon>
        <taxon>Pseudomonadati</taxon>
        <taxon>Acidobacteriota</taxon>
        <taxon>Terriglobia</taxon>
        <taxon>Terriglobales</taxon>
        <taxon>Acidobacteriaceae</taxon>
        <taxon>Edaphobacter</taxon>
    </lineage>
</organism>
<dbReference type="EMBL" id="RSDW01000001">
    <property type="protein sequence ID" value="RSL17859.1"/>
    <property type="molecule type" value="Genomic_DNA"/>
</dbReference>
<sequence>MPTIHARHLTHRVATLLLLAAPTLLAQQTTTTTTTPQGVTKDVQVENSTVVYVSGDTVVLRNAAGDLQLLSLPAGETVSVNGQPTAPRDLKPGTTLTHVHMRSVQQSTVTNVTQIDGTVIRFITPNSVILRLGDNTVDRFTIPSHANIQVDGRDVRPSDLRPGMRVSATVVRTNEQHTHSNQTSVSGAVATPPQRGTLLIFAGPARE</sequence>
<evidence type="ECO:0000313" key="2">
    <source>
        <dbReference type="EMBL" id="RSL17859.1"/>
    </source>
</evidence>
<reference evidence="2 3" key="1">
    <citation type="submission" date="2018-12" db="EMBL/GenBank/DDBJ databases">
        <title>Sequencing of bacterial isolates from soil warming experiment in Harvard Forest, Massachusetts, USA.</title>
        <authorList>
            <person name="Deangelis K."/>
        </authorList>
    </citation>
    <scope>NUCLEOTIDE SEQUENCE [LARGE SCALE GENOMIC DNA]</scope>
    <source>
        <strain evidence="2 3">EB153</strain>
    </source>
</reference>
<feature type="chain" id="PRO_5019365900" description="DUF5666 domain-containing protein" evidence="1">
    <location>
        <begin position="27"/>
        <end position="207"/>
    </location>
</feature>
<dbReference type="Proteomes" id="UP000269669">
    <property type="component" value="Unassembled WGS sequence"/>
</dbReference>
<keyword evidence="3" id="KW-1185">Reference proteome</keyword>
<evidence type="ECO:0008006" key="4">
    <source>
        <dbReference type="Google" id="ProtNLM"/>
    </source>
</evidence>
<comment type="caution">
    <text evidence="2">The sequence shown here is derived from an EMBL/GenBank/DDBJ whole genome shotgun (WGS) entry which is preliminary data.</text>
</comment>
<gene>
    <name evidence="2" type="ORF">EDE15_3408</name>
</gene>
<evidence type="ECO:0000256" key="1">
    <source>
        <dbReference type="SAM" id="SignalP"/>
    </source>
</evidence>
<dbReference type="AlphaFoldDB" id="A0A428MLY3"/>
<accession>A0A428MLY3</accession>
<proteinExistence type="predicted"/>
<name>A0A428MLY3_9BACT</name>
<protein>
    <recommendedName>
        <fullName evidence="4">DUF5666 domain-containing protein</fullName>
    </recommendedName>
</protein>
<keyword evidence="1" id="KW-0732">Signal</keyword>
<evidence type="ECO:0000313" key="3">
    <source>
        <dbReference type="Proteomes" id="UP000269669"/>
    </source>
</evidence>
<dbReference type="RefSeq" id="WP_125486285.1">
    <property type="nucleotide sequence ID" value="NZ_RSDW01000001.1"/>
</dbReference>